<accession>E4XJH2</accession>
<reference evidence="2" key="1">
    <citation type="journal article" date="2010" name="Science">
        <title>Plasticity of animal genome architecture unmasked by rapid evolution of a pelagic tunicate.</title>
        <authorList>
            <person name="Denoeud F."/>
            <person name="Henriet S."/>
            <person name="Mungpakdee S."/>
            <person name="Aury J.M."/>
            <person name="Da Silva C."/>
            <person name="Brinkmann H."/>
            <person name="Mikhaleva J."/>
            <person name="Olsen L.C."/>
            <person name="Jubin C."/>
            <person name="Canestro C."/>
            <person name="Bouquet J.M."/>
            <person name="Danks G."/>
            <person name="Poulain J."/>
            <person name="Campsteijn C."/>
            <person name="Adamski M."/>
            <person name="Cross I."/>
            <person name="Yadetie F."/>
            <person name="Muffato M."/>
            <person name="Louis A."/>
            <person name="Butcher S."/>
            <person name="Tsagkogeorga G."/>
            <person name="Konrad A."/>
            <person name="Singh S."/>
            <person name="Jensen M.F."/>
            <person name="Cong E.H."/>
            <person name="Eikeseth-Otteraa H."/>
            <person name="Noel B."/>
            <person name="Anthouard V."/>
            <person name="Porcel B.M."/>
            <person name="Kachouri-Lafond R."/>
            <person name="Nishino A."/>
            <person name="Ugolini M."/>
            <person name="Chourrout P."/>
            <person name="Nishida H."/>
            <person name="Aasland R."/>
            <person name="Huzurbazar S."/>
            <person name="Westhof E."/>
            <person name="Delsuc F."/>
            <person name="Lehrach H."/>
            <person name="Reinhardt R."/>
            <person name="Weissenbach J."/>
            <person name="Roy S.W."/>
            <person name="Artiguenave F."/>
            <person name="Postlethwait J.H."/>
            <person name="Manak J.R."/>
            <person name="Thompson E.M."/>
            <person name="Jaillon O."/>
            <person name="Du Pasquier L."/>
            <person name="Boudinot P."/>
            <person name="Liberles D.A."/>
            <person name="Volff J.N."/>
            <person name="Philippe H."/>
            <person name="Lenhard B."/>
            <person name="Roest Crollius H."/>
            <person name="Wincker P."/>
            <person name="Chourrout D."/>
        </authorList>
    </citation>
    <scope>NUCLEOTIDE SEQUENCE [LARGE SCALE GENOMIC DNA]</scope>
</reference>
<dbReference type="InParanoid" id="E4XJH2"/>
<feature type="compositionally biased region" description="Basic and acidic residues" evidence="1">
    <location>
        <begin position="35"/>
        <end position="45"/>
    </location>
</feature>
<proteinExistence type="predicted"/>
<protein>
    <submittedName>
        <fullName evidence="2">Uncharacterized protein</fullName>
    </submittedName>
</protein>
<name>E4XJH2_OIKDI</name>
<gene>
    <name evidence="2" type="ORF">GSOID_T00012767001</name>
</gene>
<dbReference type="Proteomes" id="UP000001307">
    <property type="component" value="Unassembled WGS sequence"/>
</dbReference>
<sequence>MNTRSSAQRNSLKRAFITLSTGLESLRSALEDGEPLQKRCEKAELPRGPTSRDNQRADKVKTLDKLLRKSRDITTPASAQNGQPVPYRNSLFSEDIYRELSAKLSEKEEEKLRREIHRLEMRQKDVSMRIWDDVANEKVRFTIVTSSGKKFVVEGRNWPVQHQADFATPAEMNSEGDDDEVTTELA</sequence>
<organism evidence="2">
    <name type="scientific">Oikopleura dioica</name>
    <name type="common">Tunicate</name>
    <dbReference type="NCBI Taxonomy" id="34765"/>
    <lineage>
        <taxon>Eukaryota</taxon>
        <taxon>Metazoa</taxon>
        <taxon>Chordata</taxon>
        <taxon>Tunicata</taxon>
        <taxon>Appendicularia</taxon>
        <taxon>Copelata</taxon>
        <taxon>Oikopleuridae</taxon>
        <taxon>Oikopleura</taxon>
    </lineage>
</organism>
<dbReference type="EMBL" id="FN653060">
    <property type="protein sequence ID" value="CBY10615.1"/>
    <property type="molecule type" value="Genomic_DNA"/>
</dbReference>
<evidence type="ECO:0000313" key="2">
    <source>
        <dbReference type="EMBL" id="CBY10615.1"/>
    </source>
</evidence>
<feature type="region of interest" description="Disordered" evidence="1">
    <location>
        <begin position="30"/>
        <end position="58"/>
    </location>
</feature>
<feature type="region of interest" description="Disordered" evidence="1">
    <location>
        <begin position="163"/>
        <end position="186"/>
    </location>
</feature>
<feature type="compositionally biased region" description="Acidic residues" evidence="1">
    <location>
        <begin position="174"/>
        <end position="186"/>
    </location>
</feature>
<evidence type="ECO:0000256" key="1">
    <source>
        <dbReference type="SAM" id="MobiDB-lite"/>
    </source>
</evidence>
<dbReference type="AlphaFoldDB" id="E4XJH2"/>
<evidence type="ECO:0000313" key="3">
    <source>
        <dbReference type="Proteomes" id="UP000001307"/>
    </source>
</evidence>
<keyword evidence="3" id="KW-1185">Reference proteome</keyword>